<evidence type="ECO:0000313" key="1">
    <source>
        <dbReference type="EMBL" id="TDD75634.1"/>
    </source>
</evidence>
<comment type="caution">
    <text evidence="1">The sequence shown here is derived from an EMBL/GenBank/DDBJ whole genome shotgun (WGS) entry which is preliminary data.</text>
</comment>
<gene>
    <name evidence="1" type="ORF">E0F89_12155</name>
</gene>
<organism evidence="1 2">
    <name type="scientific">Flavobacterium caseinilyticum</name>
    <dbReference type="NCBI Taxonomy" id="2541732"/>
    <lineage>
        <taxon>Bacteria</taxon>
        <taxon>Pseudomonadati</taxon>
        <taxon>Bacteroidota</taxon>
        <taxon>Flavobacteriia</taxon>
        <taxon>Flavobacteriales</taxon>
        <taxon>Flavobacteriaceae</taxon>
        <taxon>Flavobacterium</taxon>
    </lineage>
</organism>
<keyword evidence="2" id="KW-1185">Reference proteome</keyword>
<protein>
    <submittedName>
        <fullName evidence="1">Uncharacterized protein</fullName>
    </submittedName>
</protein>
<proteinExistence type="predicted"/>
<sequence>MNTENNNKSTEAKHVLGEVLIAKYMGITPIKGLNEYTGNEYYYYNNAEMQDFEALPNYKEWNELMPVVEKINKRDWVTIYNDQCKIHSLIVGEFEDINIINEGQPMIKSVYEAVLEYVELTVSLNLA</sequence>
<name>A0A4R5AWS5_9FLAO</name>
<dbReference type="Proteomes" id="UP000295278">
    <property type="component" value="Unassembled WGS sequence"/>
</dbReference>
<dbReference type="RefSeq" id="WP_131910043.1">
    <property type="nucleotide sequence ID" value="NZ_SMFM01000005.1"/>
</dbReference>
<dbReference type="AlphaFoldDB" id="A0A4R5AWS5"/>
<evidence type="ECO:0000313" key="2">
    <source>
        <dbReference type="Proteomes" id="UP000295278"/>
    </source>
</evidence>
<reference evidence="1 2" key="1">
    <citation type="submission" date="2019-03" db="EMBL/GenBank/DDBJ databases">
        <title>Flavobacterium AT-3-2 sp. nov., isolated from arctic soil.</title>
        <authorList>
            <person name="Chaudhary D.K."/>
        </authorList>
    </citation>
    <scope>NUCLEOTIDE SEQUENCE [LARGE SCALE GENOMIC DNA]</scope>
    <source>
        <strain evidence="1 2">AT-3-2</strain>
    </source>
</reference>
<dbReference type="EMBL" id="SMFM01000005">
    <property type="protein sequence ID" value="TDD75634.1"/>
    <property type="molecule type" value="Genomic_DNA"/>
</dbReference>
<accession>A0A4R5AWS5</accession>